<dbReference type="PIRSF" id="PIRSF037208">
    <property type="entry name" value="ATE_pro_prd"/>
    <property type="match status" value="1"/>
</dbReference>
<comment type="caution">
    <text evidence="7">The sequence shown here is derived from an EMBL/GenBank/DDBJ whole genome shotgun (WGS) entry which is preliminary data.</text>
</comment>
<accession>A0ABT9JV03</accession>
<dbReference type="HAMAP" id="MF_00689">
    <property type="entry name" value="Bpt"/>
    <property type="match status" value="1"/>
</dbReference>
<proteinExistence type="inferred from homology"/>
<dbReference type="RefSeq" id="WP_306390005.1">
    <property type="nucleotide sequence ID" value="NZ_JAVCAP010000021.1"/>
</dbReference>
<dbReference type="EC" id="2.3.2.29" evidence="4"/>
<keyword evidence="2 4" id="KW-0808">Transferase</keyword>
<evidence type="ECO:0000256" key="2">
    <source>
        <dbReference type="ARBA" id="ARBA00022679"/>
    </source>
</evidence>
<dbReference type="InterPro" id="IPR007471">
    <property type="entry name" value="N-end_Aminoacyl_Trfase_N"/>
</dbReference>
<dbReference type="Proteomes" id="UP001225906">
    <property type="component" value="Unassembled WGS sequence"/>
</dbReference>
<comment type="catalytic activity">
    <reaction evidence="4">
        <text>N-terminal L-glutamyl-[protein] + L-leucyl-tRNA(Leu) = N-terminal L-leucyl-L-glutamyl-[protein] + tRNA(Leu) + H(+)</text>
        <dbReference type="Rhea" id="RHEA:50412"/>
        <dbReference type="Rhea" id="RHEA-COMP:9613"/>
        <dbReference type="Rhea" id="RHEA-COMP:9622"/>
        <dbReference type="Rhea" id="RHEA-COMP:12664"/>
        <dbReference type="Rhea" id="RHEA-COMP:12668"/>
        <dbReference type="ChEBI" id="CHEBI:15378"/>
        <dbReference type="ChEBI" id="CHEBI:64721"/>
        <dbReference type="ChEBI" id="CHEBI:78442"/>
        <dbReference type="ChEBI" id="CHEBI:78494"/>
        <dbReference type="ChEBI" id="CHEBI:133041"/>
        <dbReference type="EC" id="2.3.2.29"/>
    </reaction>
</comment>
<dbReference type="Pfam" id="PF04376">
    <property type="entry name" value="ATE_N"/>
    <property type="match status" value="1"/>
</dbReference>
<evidence type="ECO:0000313" key="8">
    <source>
        <dbReference type="Proteomes" id="UP001225906"/>
    </source>
</evidence>
<comment type="subcellular location">
    <subcellularLocation>
        <location evidence="4">Cytoplasm</location>
    </subcellularLocation>
</comment>
<reference evidence="8" key="1">
    <citation type="journal article" date="2019" name="Int. J. Syst. Evol. Microbiol.">
        <title>The Global Catalogue of Microorganisms (GCM) 10K type strain sequencing project: providing services to taxonomists for standard genome sequencing and annotation.</title>
        <authorList>
            <consortium name="The Broad Institute Genomics Platform"/>
            <consortium name="The Broad Institute Genome Sequencing Center for Infectious Disease"/>
            <person name="Wu L."/>
            <person name="Ma J."/>
        </authorList>
    </citation>
    <scope>NUCLEOTIDE SEQUENCE [LARGE SCALE GENOMIC DNA]</scope>
    <source>
        <strain evidence="8">VKM B-3159</strain>
    </source>
</reference>
<dbReference type="NCBIfam" id="NF002342">
    <property type="entry name" value="PRK01305.1-3"/>
    <property type="match status" value="1"/>
</dbReference>
<dbReference type="InterPro" id="IPR007472">
    <property type="entry name" value="N-end_Aminoacyl_Trfase_C"/>
</dbReference>
<keyword evidence="3 4" id="KW-0012">Acyltransferase</keyword>
<evidence type="ECO:0000256" key="4">
    <source>
        <dbReference type="HAMAP-Rule" id="MF_00689"/>
    </source>
</evidence>
<protein>
    <recommendedName>
        <fullName evidence="4">Aspartate/glutamate leucyltransferase</fullName>
        <ecNumber evidence="4">2.3.2.29</ecNumber>
    </recommendedName>
</protein>
<evidence type="ECO:0000313" key="7">
    <source>
        <dbReference type="EMBL" id="MDP8568284.1"/>
    </source>
</evidence>
<evidence type="ECO:0000256" key="3">
    <source>
        <dbReference type="ARBA" id="ARBA00023315"/>
    </source>
</evidence>
<dbReference type="SUPFAM" id="SSF55729">
    <property type="entry name" value="Acyl-CoA N-acyltransferases (Nat)"/>
    <property type="match status" value="1"/>
</dbReference>
<dbReference type="InterPro" id="IPR017138">
    <property type="entry name" value="Asp_Glu_LeuTrfase"/>
</dbReference>
<evidence type="ECO:0000256" key="1">
    <source>
        <dbReference type="ARBA" id="ARBA00022490"/>
    </source>
</evidence>
<dbReference type="NCBIfam" id="NF002341">
    <property type="entry name" value="PRK01305.1-1"/>
    <property type="match status" value="1"/>
</dbReference>
<feature type="domain" description="N-end rule aminoacyl transferase C-terminal" evidence="6">
    <location>
        <begin position="110"/>
        <end position="235"/>
    </location>
</feature>
<dbReference type="NCBIfam" id="NF002346">
    <property type="entry name" value="PRK01305.2-3"/>
    <property type="match status" value="1"/>
</dbReference>
<dbReference type="Pfam" id="PF04377">
    <property type="entry name" value="ATE_C"/>
    <property type="match status" value="1"/>
</dbReference>
<keyword evidence="8" id="KW-1185">Reference proteome</keyword>
<comment type="function">
    <text evidence="4">Functions in the N-end rule pathway of protein degradation where it conjugates Leu from its aminoacyl-tRNA to the N-termini of proteins containing an N-terminal aspartate or glutamate.</text>
</comment>
<dbReference type="GO" id="GO:0004057">
    <property type="term" value="F:arginyl-tRNA--protein transferase activity"/>
    <property type="evidence" value="ECO:0007669"/>
    <property type="project" value="UniProtKB-EC"/>
</dbReference>
<keyword evidence="1 4" id="KW-0963">Cytoplasm</keyword>
<comment type="similarity">
    <text evidence="4">Belongs to the R-transferase family. Bpt subfamily.</text>
</comment>
<dbReference type="InterPro" id="IPR016181">
    <property type="entry name" value="Acyl_CoA_acyltransferase"/>
</dbReference>
<gene>
    <name evidence="4" type="primary">bpt</name>
    <name evidence="7" type="ORF">Q9291_10530</name>
</gene>
<dbReference type="PANTHER" id="PTHR21367:SF1">
    <property type="entry name" value="ARGINYL-TRNA--PROTEIN TRANSFERASE 1"/>
    <property type="match status" value="1"/>
</dbReference>
<name>A0ABT9JV03_9PROT</name>
<dbReference type="EMBL" id="JAVCAP010000021">
    <property type="protein sequence ID" value="MDP8568284.1"/>
    <property type="molecule type" value="Genomic_DNA"/>
</dbReference>
<comment type="catalytic activity">
    <reaction evidence="4">
        <text>N-terminal L-aspartyl-[protein] + L-leucyl-tRNA(Leu) = N-terminal L-leucyl-L-aspartyl-[protein] + tRNA(Leu) + H(+)</text>
        <dbReference type="Rhea" id="RHEA:50420"/>
        <dbReference type="Rhea" id="RHEA-COMP:9613"/>
        <dbReference type="Rhea" id="RHEA-COMP:9622"/>
        <dbReference type="Rhea" id="RHEA-COMP:12669"/>
        <dbReference type="Rhea" id="RHEA-COMP:12674"/>
        <dbReference type="ChEBI" id="CHEBI:15378"/>
        <dbReference type="ChEBI" id="CHEBI:64720"/>
        <dbReference type="ChEBI" id="CHEBI:78442"/>
        <dbReference type="ChEBI" id="CHEBI:78494"/>
        <dbReference type="ChEBI" id="CHEBI:133042"/>
        <dbReference type="EC" id="2.3.2.29"/>
    </reaction>
</comment>
<organism evidence="7 8">
    <name type="scientific">Methylophilus aquaticus</name>
    <dbReference type="NCBI Taxonomy" id="1971610"/>
    <lineage>
        <taxon>Bacteria</taxon>
        <taxon>Pseudomonadati</taxon>
        <taxon>Pseudomonadota</taxon>
        <taxon>Betaproteobacteria</taxon>
        <taxon>Nitrosomonadales</taxon>
        <taxon>Methylophilaceae</taxon>
        <taxon>Methylophilus</taxon>
    </lineage>
</organism>
<sequence length="243" mass="27797">MTLPNDAQLHKLQFYVTTAYACGYLPKKLAQSLIATPQNLVDAKVYSGLIQQGFRRSGKFAYRPHCELCNACISVRLPVSQFSPSRSQQRAFKKHAHLTTSIVEVGYHEEHFALYHAYQHQRHSDGPDHLGELEDEISQYRQFLCQSNVESMMVEFRGPQGSLKMVSVIDVVADGLSAVYTFYDTQDKASYGTASIMWQIEWARQLGLPYVYLGYWIADSHKMAYKQQFQPQEKLVDGEWVAI</sequence>
<evidence type="ECO:0000259" key="5">
    <source>
        <dbReference type="Pfam" id="PF04376"/>
    </source>
</evidence>
<dbReference type="PANTHER" id="PTHR21367">
    <property type="entry name" value="ARGININE-TRNA-PROTEIN TRANSFERASE 1"/>
    <property type="match status" value="1"/>
</dbReference>
<dbReference type="InterPro" id="IPR030700">
    <property type="entry name" value="N-end_Aminoacyl_Trfase"/>
</dbReference>
<feature type="domain" description="N-end aminoacyl transferase N-terminal" evidence="5">
    <location>
        <begin position="21"/>
        <end position="90"/>
    </location>
</feature>
<evidence type="ECO:0000259" key="6">
    <source>
        <dbReference type="Pfam" id="PF04377"/>
    </source>
</evidence>